<sequence length="36" mass="4022">MTNTLPGTRELGPRVTSFQRRQPLIPTTTDYTLMGA</sequence>
<keyword evidence="2" id="KW-1185">Reference proteome</keyword>
<dbReference type="EMBL" id="FPBV01000002">
    <property type="protein sequence ID" value="SFU43732.1"/>
    <property type="molecule type" value="Genomic_DNA"/>
</dbReference>
<dbReference type="Proteomes" id="UP000183508">
    <property type="component" value="Unassembled WGS sequence"/>
</dbReference>
<evidence type="ECO:0000313" key="1">
    <source>
        <dbReference type="EMBL" id="SFU43732.1"/>
    </source>
</evidence>
<accession>A0A1I7G5I5</accession>
<evidence type="ECO:0000313" key="2">
    <source>
        <dbReference type="Proteomes" id="UP000183508"/>
    </source>
</evidence>
<dbReference type="AlphaFoldDB" id="A0A1I7G5I5"/>
<organism evidence="1 2">
    <name type="scientific">Alicyclobacillus macrosporangiidus</name>
    <dbReference type="NCBI Taxonomy" id="392015"/>
    <lineage>
        <taxon>Bacteria</taxon>
        <taxon>Bacillati</taxon>
        <taxon>Bacillota</taxon>
        <taxon>Bacilli</taxon>
        <taxon>Bacillales</taxon>
        <taxon>Alicyclobacillaceae</taxon>
        <taxon>Alicyclobacillus</taxon>
    </lineage>
</organism>
<name>A0A1I7G5I5_9BACL</name>
<gene>
    <name evidence="1" type="ORF">SAMN05421543_1028</name>
</gene>
<protein>
    <submittedName>
        <fullName evidence="1">Uncharacterized protein</fullName>
    </submittedName>
</protein>
<proteinExistence type="predicted"/>
<reference evidence="2" key="1">
    <citation type="submission" date="2016-10" db="EMBL/GenBank/DDBJ databases">
        <authorList>
            <person name="Varghese N."/>
        </authorList>
    </citation>
    <scope>NUCLEOTIDE SEQUENCE [LARGE SCALE GENOMIC DNA]</scope>
    <source>
        <strain evidence="2">DSM 17980</strain>
    </source>
</reference>
<dbReference type="STRING" id="392015.SAMN05421543_1028"/>